<dbReference type="STRING" id="475255.SAMN04488101_101333"/>
<proteinExistence type="predicted"/>
<dbReference type="EMBL" id="FWYB01000001">
    <property type="protein sequence ID" value="SMC57285.1"/>
    <property type="molecule type" value="Genomic_DNA"/>
</dbReference>
<sequence length="83" mass="10177">MFDVDAIKNLFERYVDGHCTPAEVKQLMQYFHADEIGQLNQLIRTDLERPDENNDIDYHQNIDRVYERIQKRLIPEKRTWKLW</sequence>
<evidence type="ECO:0000313" key="1">
    <source>
        <dbReference type="EMBL" id="SMC57285.1"/>
    </source>
</evidence>
<gene>
    <name evidence="1" type="ORF">SAMN04488101_101333</name>
</gene>
<dbReference type="Proteomes" id="UP000192678">
    <property type="component" value="Unassembled WGS sequence"/>
</dbReference>
<dbReference type="AlphaFoldDB" id="A0A1W2A988"/>
<evidence type="ECO:0000313" key="2">
    <source>
        <dbReference type="Proteomes" id="UP000192678"/>
    </source>
</evidence>
<organism evidence="1 2">
    <name type="scientific">Pedobacter nyackensis</name>
    <dbReference type="NCBI Taxonomy" id="475255"/>
    <lineage>
        <taxon>Bacteria</taxon>
        <taxon>Pseudomonadati</taxon>
        <taxon>Bacteroidota</taxon>
        <taxon>Sphingobacteriia</taxon>
        <taxon>Sphingobacteriales</taxon>
        <taxon>Sphingobacteriaceae</taxon>
        <taxon>Pedobacter</taxon>
    </lineage>
</organism>
<name>A0A1W2A988_9SPHI</name>
<keyword evidence="2" id="KW-1185">Reference proteome</keyword>
<accession>A0A1W2A988</accession>
<protein>
    <submittedName>
        <fullName evidence="1">Uncharacterized protein</fullName>
    </submittedName>
</protein>
<reference evidence="1 2" key="1">
    <citation type="submission" date="2017-04" db="EMBL/GenBank/DDBJ databases">
        <authorList>
            <person name="Afonso C.L."/>
            <person name="Miller P.J."/>
            <person name="Scott M.A."/>
            <person name="Spackman E."/>
            <person name="Goraichik I."/>
            <person name="Dimitrov K.M."/>
            <person name="Suarez D.L."/>
            <person name="Swayne D.E."/>
        </authorList>
    </citation>
    <scope>NUCLEOTIDE SEQUENCE [LARGE SCALE GENOMIC DNA]</scope>
    <source>
        <strain evidence="1 2">DSM 19625</strain>
    </source>
</reference>